<organism evidence="2 3">
    <name type="scientific">Haloplasma contractile SSD-17B</name>
    <dbReference type="NCBI Taxonomy" id="1033810"/>
    <lineage>
        <taxon>Bacteria</taxon>
        <taxon>Bacillati</taxon>
        <taxon>Mycoplasmatota</taxon>
        <taxon>Mollicutes</taxon>
        <taxon>Haloplasmatales</taxon>
        <taxon>Haloplasmataceae</taxon>
        <taxon>Haloplasma</taxon>
    </lineage>
</organism>
<accession>U2EBT7</accession>
<proteinExistence type="predicted"/>
<feature type="transmembrane region" description="Helical" evidence="1">
    <location>
        <begin position="54"/>
        <end position="72"/>
    </location>
</feature>
<evidence type="ECO:0000313" key="3">
    <source>
        <dbReference type="Proteomes" id="UP000005707"/>
    </source>
</evidence>
<reference evidence="2 3" key="1">
    <citation type="journal article" date="2011" name="J. Bacteriol.">
        <title>Genome sequence of Haloplasma contractile, an unusual contractile bacterium from a deep-sea anoxic brine lake.</title>
        <authorList>
            <person name="Antunes A."/>
            <person name="Alam I."/>
            <person name="El Dorry H."/>
            <person name="Siam R."/>
            <person name="Robertson A."/>
            <person name="Bajic V.B."/>
            <person name="Stingl U."/>
        </authorList>
    </citation>
    <scope>NUCLEOTIDE SEQUENCE [LARGE SCALE GENOMIC DNA]</scope>
    <source>
        <strain evidence="2 3">SSD-17B</strain>
    </source>
</reference>
<dbReference type="InParanoid" id="U2EBT7"/>
<dbReference type="AlphaFoldDB" id="U2EBT7"/>
<dbReference type="Proteomes" id="UP000005707">
    <property type="component" value="Unassembled WGS sequence"/>
</dbReference>
<protein>
    <submittedName>
        <fullName evidence="2">Uncharacterized protein</fullName>
    </submittedName>
</protein>
<name>U2EBT7_9MOLU</name>
<gene>
    <name evidence="2" type="ORF">HLPCO_001494</name>
</gene>
<keyword evidence="1" id="KW-0472">Membrane</keyword>
<keyword evidence="3" id="KW-1185">Reference proteome</keyword>
<feature type="transmembrane region" description="Helical" evidence="1">
    <location>
        <begin position="30"/>
        <end position="47"/>
    </location>
</feature>
<keyword evidence="1" id="KW-0812">Transmembrane</keyword>
<keyword evidence="1" id="KW-1133">Transmembrane helix</keyword>
<reference evidence="2 3" key="2">
    <citation type="journal article" date="2013" name="PLoS ONE">
        <title>INDIGO - INtegrated Data Warehouse of MIcrobial GenOmes with Examples from the Red Sea Extremophiles.</title>
        <authorList>
            <person name="Alam I."/>
            <person name="Antunes A."/>
            <person name="Kamau A.A."/>
            <person name="Ba Alawi W."/>
            <person name="Kalkatawi M."/>
            <person name="Stingl U."/>
            <person name="Bajic V.B."/>
        </authorList>
    </citation>
    <scope>NUCLEOTIDE SEQUENCE [LARGE SCALE GENOMIC DNA]</scope>
    <source>
        <strain evidence="2 3">SSD-17B</strain>
    </source>
</reference>
<sequence length="74" mass="8321">MFFIINLVPYICSLLLLGLDVGTIEYNLIHATKSLFSIPTSLIWFIIQNDIGEIAWIIFNIIGCTGTIFLISQT</sequence>
<evidence type="ECO:0000256" key="1">
    <source>
        <dbReference type="SAM" id="Phobius"/>
    </source>
</evidence>
<comment type="caution">
    <text evidence="2">The sequence shown here is derived from an EMBL/GenBank/DDBJ whole genome shotgun (WGS) entry which is preliminary data.</text>
</comment>
<dbReference type="EMBL" id="AFNU02000004">
    <property type="protein sequence ID" value="ERJ12508.1"/>
    <property type="molecule type" value="Genomic_DNA"/>
</dbReference>
<feature type="transmembrane region" description="Helical" evidence="1">
    <location>
        <begin position="7"/>
        <end position="24"/>
    </location>
</feature>
<evidence type="ECO:0000313" key="2">
    <source>
        <dbReference type="EMBL" id="ERJ12508.1"/>
    </source>
</evidence>